<dbReference type="InterPro" id="IPR004045">
    <property type="entry name" value="Glutathione_S-Trfase_N"/>
</dbReference>
<dbReference type="EMBL" id="QFFF01000001">
    <property type="protein sequence ID" value="PWG02296.1"/>
    <property type="molecule type" value="Genomic_DNA"/>
</dbReference>
<keyword evidence="6" id="KW-1185">Reference proteome</keyword>
<dbReference type="Proteomes" id="UP000245916">
    <property type="component" value="Unassembled WGS sequence"/>
</dbReference>
<dbReference type="Gene3D" id="1.20.1050.10">
    <property type="match status" value="1"/>
</dbReference>
<protein>
    <submittedName>
        <fullName evidence="5">Glutathione-dependent reductase</fullName>
    </submittedName>
</protein>
<feature type="site" description="Lowers pKa of active site Cys" evidence="3">
    <location>
        <position position="295"/>
    </location>
</feature>
<dbReference type="AlphaFoldDB" id="A0A2U2J1U5"/>
<dbReference type="Gene3D" id="3.40.30.10">
    <property type="entry name" value="Glutaredoxin"/>
    <property type="match status" value="1"/>
</dbReference>
<dbReference type="FunFam" id="3.40.30.10:FF:000058">
    <property type="entry name" value="Glutathione S-transferase, omega"/>
    <property type="match status" value="1"/>
</dbReference>
<dbReference type="PANTHER" id="PTHR32419:SF6">
    <property type="entry name" value="GLUTATHIONE S-TRANSFERASE OMEGA-LIKE 1-RELATED"/>
    <property type="match status" value="1"/>
</dbReference>
<dbReference type="PIRSF" id="PIRSF015753">
    <property type="entry name" value="GST"/>
    <property type="match status" value="1"/>
</dbReference>
<feature type="binding site" evidence="2">
    <location>
        <begin position="147"/>
        <end position="148"/>
    </location>
    <ligand>
        <name>glutathione</name>
        <dbReference type="ChEBI" id="CHEBI:57925"/>
    </ligand>
</feature>
<name>A0A2U2J1U5_9SPHN</name>
<feature type="binding site" evidence="2">
    <location>
        <begin position="129"/>
        <end position="132"/>
    </location>
    <ligand>
        <name>glutathione</name>
        <dbReference type="ChEBI" id="CHEBI:57925"/>
    </ligand>
</feature>
<evidence type="ECO:0000313" key="6">
    <source>
        <dbReference type="Proteomes" id="UP000245916"/>
    </source>
</evidence>
<accession>A0A2U2J1U5</accession>
<dbReference type="FunFam" id="1.20.1050.10:FF:000019">
    <property type="entry name" value="Glutathione S-transferase, omega"/>
    <property type="match status" value="1"/>
</dbReference>
<dbReference type="InterPro" id="IPR010987">
    <property type="entry name" value="Glutathione-S-Trfase_C-like"/>
</dbReference>
<dbReference type="GO" id="GO:0004364">
    <property type="term" value="F:glutathione transferase activity"/>
    <property type="evidence" value="ECO:0007669"/>
    <property type="project" value="InterPro"/>
</dbReference>
<dbReference type="InterPro" id="IPR040079">
    <property type="entry name" value="Glutathione_S-Trfase"/>
</dbReference>
<sequence>MGLLVDGKWHDQWYDTAASGGRFIRSESQFRNWITADGSAGPSGEGGFKAEPGRYHLYVSLACPWAHRVLIMRALKGLEDMISVSVVHWLMVGDGWTFAEGPGVIPDTVNDAAFLHQVYTAAEPDYSGRVTVPVLWDKQRRTIVNNESSEIIRMLTRAFDGIGAKPGDYYPERLRTTIDGLNERVYDGVNNGVYKAGFATSQTAYDEAVGGVFDTLDWLEARLSRQRFLAGDQLTEADIRLFTTLVRFDEVYHGHFKCNVRRIVDYPNLWGFTRDIFQMPGIAATVNMEHIKRHYYESHRTINPTGIVPVGPAPDFAAPHDRATLGAAGQRPAETPARVKG</sequence>
<organism evidence="5 6">
    <name type="scientific">Allosphingosinicella humi</name>
    <dbReference type="NCBI Taxonomy" id="2068657"/>
    <lineage>
        <taxon>Bacteria</taxon>
        <taxon>Pseudomonadati</taxon>
        <taxon>Pseudomonadota</taxon>
        <taxon>Alphaproteobacteria</taxon>
        <taxon>Sphingomonadales</taxon>
        <taxon>Sphingomonadaceae</taxon>
        <taxon>Allosphingosinicella</taxon>
    </lineage>
</organism>
<feature type="active site" description="Proton donor/acceptor" evidence="1">
    <location>
        <position position="194"/>
    </location>
</feature>
<dbReference type="SFLD" id="SFLDG01148">
    <property type="entry name" value="Xi_(cytGST)"/>
    <property type="match status" value="1"/>
</dbReference>
<dbReference type="SFLD" id="SFLDG01206">
    <property type="entry name" value="Xi.1"/>
    <property type="match status" value="1"/>
</dbReference>
<dbReference type="Pfam" id="PF13409">
    <property type="entry name" value="GST_N_2"/>
    <property type="match status" value="1"/>
</dbReference>
<dbReference type="SUPFAM" id="SSF52833">
    <property type="entry name" value="Thioredoxin-like"/>
    <property type="match status" value="1"/>
</dbReference>
<dbReference type="PROSITE" id="PS50405">
    <property type="entry name" value="GST_CTER"/>
    <property type="match status" value="1"/>
</dbReference>
<evidence type="ECO:0000259" key="4">
    <source>
        <dbReference type="PROSITE" id="PS50405"/>
    </source>
</evidence>
<dbReference type="InterPro" id="IPR016639">
    <property type="entry name" value="GST_Omega/GSH"/>
</dbReference>
<gene>
    <name evidence="5" type="ORF">DF286_05025</name>
</gene>
<feature type="site" description="Lowers pKa of active site Cys" evidence="3">
    <location>
        <position position="252"/>
    </location>
</feature>
<dbReference type="InterPro" id="IPR036249">
    <property type="entry name" value="Thioredoxin-like_sf"/>
</dbReference>
<dbReference type="InterPro" id="IPR047047">
    <property type="entry name" value="GST_Omega-like_C"/>
</dbReference>
<dbReference type="OrthoDB" id="9769158at2"/>
<reference evidence="5 6" key="1">
    <citation type="submission" date="2018-05" db="EMBL/GenBank/DDBJ databases">
        <title>Genome of Sphingosinicella humi QZX222.</title>
        <authorList>
            <person name="Qiao Z."/>
            <person name="Wang G."/>
        </authorList>
    </citation>
    <scope>NUCLEOTIDE SEQUENCE [LARGE SCALE GENOMIC DNA]</scope>
    <source>
        <strain evidence="5 6">QZX222</strain>
    </source>
</reference>
<dbReference type="PANTHER" id="PTHR32419">
    <property type="entry name" value="GLUTATHIONYL-HYDROQUINONE REDUCTASE"/>
    <property type="match status" value="1"/>
</dbReference>
<evidence type="ECO:0000313" key="5">
    <source>
        <dbReference type="EMBL" id="PWG02296.1"/>
    </source>
</evidence>
<dbReference type="SUPFAM" id="SSF47616">
    <property type="entry name" value="GST C-terminal domain-like"/>
    <property type="match status" value="1"/>
</dbReference>
<feature type="binding site" evidence="2">
    <location>
        <position position="96"/>
    </location>
    <ligand>
        <name>glutathione</name>
        <dbReference type="ChEBI" id="CHEBI:57925"/>
    </ligand>
</feature>
<evidence type="ECO:0000256" key="2">
    <source>
        <dbReference type="PIRSR" id="PIRSR015753-2"/>
    </source>
</evidence>
<evidence type="ECO:0000256" key="1">
    <source>
        <dbReference type="PIRSR" id="PIRSR015753-1"/>
    </source>
</evidence>
<evidence type="ECO:0000256" key="3">
    <source>
        <dbReference type="PIRSR" id="PIRSR015753-3"/>
    </source>
</evidence>
<proteinExistence type="predicted"/>
<comment type="caution">
    <text evidence="5">The sequence shown here is derived from an EMBL/GenBank/DDBJ whole genome shotgun (WGS) entry which is preliminary data.</text>
</comment>
<dbReference type="CDD" id="cd03190">
    <property type="entry name" value="GST_C_Omega_like"/>
    <property type="match status" value="1"/>
</dbReference>
<dbReference type="RefSeq" id="WP_109270436.1">
    <property type="nucleotide sequence ID" value="NZ_QFFF01000001.1"/>
</dbReference>
<dbReference type="Pfam" id="PF13410">
    <property type="entry name" value="GST_C_2"/>
    <property type="match status" value="1"/>
</dbReference>
<feature type="domain" description="GST C-terminal" evidence="4">
    <location>
        <begin position="171"/>
        <end position="298"/>
    </location>
</feature>
<dbReference type="GO" id="GO:0005737">
    <property type="term" value="C:cytoplasm"/>
    <property type="evidence" value="ECO:0007669"/>
    <property type="project" value="TreeGrafter"/>
</dbReference>
<dbReference type="SFLD" id="SFLDS00019">
    <property type="entry name" value="Glutathione_Transferase_(cytos"/>
    <property type="match status" value="1"/>
</dbReference>
<dbReference type="InterPro" id="IPR036282">
    <property type="entry name" value="Glutathione-S-Trfase_C_sf"/>
</dbReference>
<feature type="active site" description="Nucleophile" evidence="1">
    <location>
        <position position="63"/>
    </location>
</feature>